<name>A0A4Y7TYW4_COPMI</name>
<keyword evidence="2" id="KW-1185">Reference proteome</keyword>
<evidence type="ECO:0000313" key="1">
    <source>
        <dbReference type="EMBL" id="TEB38762.1"/>
    </source>
</evidence>
<protein>
    <submittedName>
        <fullName evidence="1">Plant basic secretory protein</fullName>
    </submittedName>
</protein>
<dbReference type="Pfam" id="PF04450">
    <property type="entry name" value="BSP"/>
    <property type="match status" value="1"/>
</dbReference>
<sequence length="169" mass="18946">MPGVAYTTGVGEGLKEVHFSLEYIAHNKNRARDEILGVLVHEVVHCYQHNGKGACPGGLVEGVADFVRLKASYAPPHWKRRGEGHQWDAGYDTTGYFLSWVEDTYGAGTVAKLNWCMKDLRYHKRMFKEVTKCSVRKLWKAYCALVKDEDGVGPVKVLEILGEADSDDE</sequence>
<dbReference type="PANTHER" id="PTHR33321">
    <property type="match status" value="1"/>
</dbReference>
<comment type="caution">
    <text evidence="1">The sequence shown here is derived from an EMBL/GenBank/DDBJ whole genome shotgun (WGS) entry which is preliminary data.</text>
</comment>
<dbReference type="OrthoDB" id="891726at2759"/>
<dbReference type="STRING" id="71717.A0A4Y7TYW4"/>
<gene>
    <name evidence="1" type="ORF">FA13DRAFT_1785055</name>
</gene>
<proteinExistence type="predicted"/>
<dbReference type="PANTHER" id="PTHR33321:SF12">
    <property type="entry name" value="PLANT BASIC SECRETORY PROTEIN (BSP) FAMILY PROTEIN"/>
    <property type="match status" value="1"/>
</dbReference>
<organism evidence="1 2">
    <name type="scientific">Coprinellus micaceus</name>
    <name type="common">Glistening ink-cap mushroom</name>
    <name type="synonym">Coprinus micaceus</name>
    <dbReference type="NCBI Taxonomy" id="71717"/>
    <lineage>
        <taxon>Eukaryota</taxon>
        <taxon>Fungi</taxon>
        <taxon>Dikarya</taxon>
        <taxon>Basidiomycota</taxon>
        <taxon>Agaricomycotina</taxon>
        <taxon>Agaricomycetes</taxon>
        <taxon>Agaricomycetidae</taxon>
        <taxon>Agaricales</taxon>
        <taxon>Agaricineae</taxon>
        <taxon>Psathyrellaceae</taxon>
        <taxon>Coprinellus</taxon>
    </lineage>
</organism>
<dbReference type="InterPro" id="IPR007541">
    <property type="entry name" value="Uncharacterised_BSP"/>
</dbReference>
<dbReference type="Proteomes" id="UP000298030">
    <property type="component" value="Unassembled WGS sequence"/>
</dbReference>
<accession>A0A4Y7TYW4</accession>
<dbReference type="AlphaFoldDB" id="A0A4Y7TYW4"/>
<reference evidence="1 2" key="1">
    <citation type="journal article" date="2019" name="Nat. Ecol. Evol.">
        <title>Megaphylogeny resolves global patterns of mushroom evolution.</title>
        <authorList>
            <person name="Varga T."/>
            <person name="Krizsan K."/>
            <person name="Foldi C."/>
            <person name="Dima B."/>
            <person name="Sanchez-Garcia M."/>
            <person name="Sanchez-Ramirez S."/>
            <person name="Szollosi G.J."/>
            <person name="Szarkandi J.G."/>
            <person name="Papp V."/>
            <person name="Albert L."/>
            <person name="Andreopoulos W."/>
            <person name="Angelini C."/>
            <person name="Antonin V."/>
            <person name="Barry K.W."/>
            <person name="Bougher N.L."/>
            <person name="Buchanan P."/>
            <person name="Buyck B."/>
            <person name="Bense V."/>
            <person name="Catcheside P."/>
            <person name="Chovatia M."/>
            <person name="Cooper J."/>
            <person name="Damon W."/>
            <person name="Desjardin D."/>
            <person name="Finy P."/>
            <person name="Geml J."/>
            <person name="Haridas S."/>
            <person name="Hughes K."/>
            <person name="Justo A."/>
            <person name="Karasinski D."/>
            <person name="Kautmanova I."/>
            <person name="Kiss B."/>
            <person name="Kocsube S."/>
            <person name="Kotiranta H."/>
            <person name="LaButti K.M."/>
            <person name="Lechner B.E."/>
            <person name="Liimatainen K."/>
            <person name="Lipzen A."/>
            <person name="Lukacs Z."/>
            <person name="Mihaltcheva S."/>
            <person name="Morgado L.N."/>
            <person name="Niskanen T."/>
            <person name="Noordeloos M.E."/>
            <person name="Ohm R.A."/>
            <person name="Ortiz-Santana B."/>
            <person name="Ovrebo C."/>
            <person name="Racz N."/>
            <person name="Riley R."/>
            <person name="Savchenko A."/>
            <person name="Shiryaev A."/>
            <person name="Soop K."/>
            <person name="Spirin V."/>
            <person name="Szebenyi C."/>
            <person name="Tomsovsky M."/>
            <person name="Tulloss R.E."/>
            <person name="Uehling J."/>
            <person name="Grigoriev I.V."/>
            <person name="Vagvolgyi C."/>
            <person name="Papp T."/>
            <person name="Martin F.M."/>
            <person name="Miettinen O."/>
            <person name="Hibbett D.S."/>
            <person name="Nagy L.G."/>
        </authorList>
    </citation>
    <scope>NUCLEOTIDE SEQUENCE [LARGE SCALE GENOMIC DNA]</scope>
    <source>
        <strain evidence="1 2">FP101781</strain>
    </source>
</reference>
<evidence type="ECO:0000313" key="2">
    <source>
        <dbReference type="Proteomes" id="UP000298030"/>
    </source>
</evidence>
<dbReference type="EMBL" id="QPFP01000002">
    <property type="protein sequence ID" value="TEB38762.1"/>
    <property type="molecule type" value="Genomic_DNA"/>
</dbReference>